<dbReference type="InterPro" id="IPR029165">
    <property type="entry name" value="SASRP1"/>
</dbReference>
<dbReference type="OrthoDB" id="186791at2759"/>
<evidence type="ECO:0000313" key="3">
    <source>
        <dbReference type="Proteomes" id="UP000887567"/>
    </source>
</evidence>
<keyword evidence="3" id="KW-1185">Reference proteome</keyword>
<dbReference type="AlphaFoldDB" id="A0A913XYG5"/>
<evidence type="ECO:0000256" key="1">
    <source>
        <dbReference type="SAM" id="MobiDB-lite"/>
    </source>
</evidence>
<dbReference type="EnsemblMetazoa" id="XM_021056580.2">
    <property type="protein sequence ID" value="XP_020912239.1"/>
    <property type="gene ID" value="LOC110249986"/>
</dbReference>
<dbReference type="OMA" id="YEDERCI"/>
<reference evidence="2" key="1">
    <citation type="submission" date="2022-11" db="UniProtKB">
        <authorList>
            <consortium name="EnsemblMetazoa"/>
        </authorList>
    </citation>
    <scope>IDENTIFICATION</scope>
</reference>
<feature type="region of interest" description="Disordered" evidence="1">
    <location>
        <begin position="71"/>
        <end position="110"/>
    </location>
</feature>
<feature type="region of interest" description="Disordered" evidence="1">
    <location>
        <begin position="28"/>
        <end position="59"/>
    </location>
</feature>
<dbReference type="Proteomes" id="UP000887567">
    <property type="component" value="Unplaced"/>
</dbReference>
<dbReference type="PANTHER" id="PTHR35845:SF1">
    <property type="entry name" value="SPERMATOGENESIS-ASSOCIATED SERINE-RICH PROTEIN 1"/>
    <property type="match status" value="1"/>
</dbReference>
<feature type="compositionally biased region" description="Basic and acidic residues" evidence="1">
    <location>
        <begin position="100"/>
        <end position="110"/>
    </location>
</feature>
<protein>
    <submittedName>
        <fullName evidence="2">Uncharacterized protein</fullName>
    </submittedName>
</protein>
<dbReference type="PANTHER" id="PTHR35845">
    <property type="entry name" value="SPERMATOGENESIS-ASSOCIATED SERINE-RICH PROTEIN 1"/>
    <property type="match status" value="1"/>
</dbReference>
<accession>A0A913XYG5</accession>
<dbReference type="RefSeq" id="XP_020912239.1">
    <property type="nucleotide sequence ID" value="XM_021056580.2"/>
</dbReference>
<feature type="compositionally biased region" description="Polar residues" evidence="1">
    <location>
        <begin position="41"/>
        <end position="57"/>
    </location>
</feature>
<dbReference type="Pfam" id="PF15160">
    <property type="entry name" value="SASRP1"/>
    <property type="match status" value="1"/>
</dbReference>
<evidence type="ECO:0000313" key="2">
    <source>
        <dbReference type="EnsemblMetazoa" id="XP_020912239.1"/>
    </source>
</evidence>
<organism evidence="2 3">
    <name type="scientific">Exaiptasia diaphana</name>
    <name type="common">Tropical sea anemone</name>
    <name type="synonym">Aiptasia pulchella</name>
    <dbReference type="NCBI Taxonomy" id="2652724"/>
    <lineage>
        <taxon>Eukaryota</taxon>
        <taxon>Metazoa</taxon>
        <taxon>Cnidaria</taxon>
        <taxon>Anthozoa</taxon>
        <taxon>Hexacorallia</taxon>
        <taxon>Actiniaria</taxon>
        <taxon>Aiptasiidae</taxon>
        <taxon>Exaiptasia</taxon>
    </lineage>
</organism>
<dbReference type="GeneID" id="110249986"/>
<name>A0A913XYG5_EXADI</name>
<sequence>MLQLSREYKPTHFVKPYYSDGYGSRSIGEPDWRPHPRNALSDPNTLPNTKMGSSVQDWPSIRLTPQLRPVRTQTRRLSDTIETVKAVDPPPRTQPFSSQENKRSVVKEQELSNSYEDERCIYRRPMELTLSKAMGIKKRGYCPRNGLPVIAMGDKSYQIPEYSREFHKHGSTRPTVSFGGLTRCIPDTFVPLQDLPLRPRQTFRAKLRKIQKEQEIQEVLSLDTWKPAPILASSLHLPLPVSHF</sequence>
<proteinExistence type="predicted"/>
<dbReference type="KEGG" id="epa:110249986"/>